<dbReference type="GO" id="GO:0016651">
    <property type="term" value="F:oxidoreductase activity, acting on NAD(P)H"/>
    <property type="evidence" value="ECO:0007669"/>
    <property type="project" value="InterPro"/>
</dbReference>
<dbReference type="InterPro" id="IPR047122">
    <property type="entry name" value="Trans-enoyl_RdTase-like"/>
</dbReference>
<dbReference type="AlphaFoldDB" id="A0A165L6X8"/>
<accession>A0A165L6X8</accession>
<evidence type="ECO:0000313" key="2">
    <source>
        <dbReference type="Proteomes" id="UP000076761"/>
    </source>
</evidence>
<evidence type="ECO:0000313" key="1">
    <source>
        <dbReference type="EMBL" id="KZT16715.1"/>
    </source>
</evidence>
<sequence>MPFPSPIPNRLPTVEVDESKNQRVFQVIGSVHAPSHREVGGRLFAELPELLASGDIKPNPVKVLPNGLEGIVDGLKELEKGVSGVKLVAKPQETA</sequence>
<name>A0A165L6X8_9AGAM</name>
<dbReference type="Proteomes" id="UP000076761">
    <property type="component" value="Unassembled WGS sequence"/>
</dbReference>
<reference evidence="1 2" key="1">
    <citation type="journal article" date="2016" name="Mol. Biol. Evol.">
        <title>Comparative Genomics of Early-Diverging Mushroom-Forming Fungi Provides Insights into the Origins of Lignocellulose Decay Capabilities.</title>
        <authorList>
            <person name="Nagy L.G."/>
            <person name="Riley R."/>
            <person name="Tritt A."/>
            <person name="Adam C."/>
            <person name="Daum C."/>
            <person name="Floudas D."/>
            <person name="Sun H."/>
            <person name="Yadav J.S."/>
            <person name="Pangilinan J."/>
            <person name="Larsson K.H."/>
            <person name="Matsuura K."/>
            <person name="Barry K."/>
            <person name="Labutti K."/>
            <person name="Kuo R."/>
            <person name="Ohm R.A."/>
            <person name="Bhattacharya S.S."/>
            <person name="Shirouzu T."/>
            <person name="Yoshinaga Y."/>
            <person name="Martin F.M."/>
            <person name="Grigoriev I.V."/>
            <person name="Hibbett D.S."/>
        </authorList>
    </citation>
    <scope>NUCLEOTIDE SEQUENCE [LARGE SCALE GENOMIC DNA]</scope>
    <source>
        <strain evidence="1 2">HHB14362 ss-1</strain>
    </source>
</reference>
<dbReference type="PANTHER" id="PTHR45348">
    <property type="entry name" value="HYPOTHETICAL OXIDOREDUCTASE (EUROFUNG)"/>
    <property type="match status" value="1"/>
</dbReference>
<proteinExistence type="predicted"/>
<protein>
    <submittedName>
        <fullName evidence="1">Uncharacterized protein</fullName>
    </submittedName>
</protein>
<organism evidence="1 2">
    <name type="scientific">Neolentinus lepideus HHB14362 ss-1</name>
    <dbReference type="NCBI Taxonomy" id="1314782"/>
    <lineage>
        <taxon>Eukaryota</taxon>
        <taxon>Fungi</taxon>
        <taxon>Dikarya</taxon>
        <taxon>Basidiomycota</taxon>
        <taxon>Agaricomycotina</taxon>
        <taxon>Agaricomycetes</taxon>
        <taxon>Gloeophyllales</taxon>
        <taxon>Gloeophyllaceae</taxon>
        <taxon>Neolentinus</taxon>
    </lineage>
</organism>
<dbReference type="OrthoDB" id="3233595at2759"/>
<gene>
    <name evidence="1" type="ORF">NEOLEDRAFT_1184869</name>
</gene>
<dbReference type="InParanoid" id="A0A165L6X8"/>
<dbReference type="EMBL" id="KV425811">
    <property type="protein sequence ID" value="KZT16715.1"/>
    <property type="molecule type" value="Genomic_DNA"/>
</dbReference>
<keyword evidence="2" id="KW-1185">Reference proteome</keyword>
<dbReference type="Gene3D" id="3.40.50.720">
    <property type="entry name" value="NAD(P)-binding Rossmann-like Domain"/>
    <property type="match status" value="1"/>
</dbReference>
<dbReference type="Gene3D" id="3.90.180.10">
    <property type="entry name" value="Medium-chain alcohol dehydrogenases, catalytic domain"/>
    <property type="match status" value="1"/>
</dbReference>